<gene>
    <name evidence="17" type="ORF">JG29_10030</name>
</gene>
<keyword evidence="8" id="KW-1015">Disulfide bond</keyword>
<feature type="binding site" evidence="12">
    <location>
        <position position="321"/>
    </location>
    <ligand>
        <name>FAD</name>
        <dbReference type="ChEBI" id="CHEBI:57692"/>
    </ligand>
</feature>
<feature type="binding site" evidence="12">
    <location>
        <begin position="190"/>
        <end position="197"/>
    </location>
    <ligand>
        <name>NAD(+)</name>
        <dbReference type="ChEBI" id="CHEBI:57540"/>
    </ligand>
</feature>
<evidence type="ECO:0000256" key="7">
    <source>
        <dbReference type="ARBA" id="ARBA00023027"/>
    </source>
</evidence>
<name>A0A0F4KTR5_9LACO</name>
<keyword evidence="4 14" id="KW-0285">Flavoprotein</keyword>
<sequence>MADVEEKDTVIIGAGPGGYVAAIRAAELGQKVTVIEKDDSLGGVCLNVGCVPSKALIQAGHRFQNAQHAETYGITSGDASLDFDKLQEWKNTKVVQRMTNGVKMLFKKHKVEVIRGEAFLDNNNQLRVMDPGPRQFMDNGGGQTIHFKNLIIATGSRPIEINGFKFGGRVIDSTGLLNIKELPKELVIVGGGYIGTELAGAFADLGTHVTILEGTSQIIPNFEKTMVSVVVKHLKKKGIDIVTNAMAKSAKDNGDNVEVTYEVDGKSTTIKADYVMVSVGRKPNTDTFGLEMTDVKLTDRGLVEVDEQGRTSVSNIYAVGDITAGPALAHKAFFEGKTAAGAISGKNTANDYIGVPAVCFTDPEMASVGLTETEAKNQKLDVKVAKFPFAGNARAVSLDSTDGFVKLISDKKTGTVLGGQIIGPSASDLISEISLAVNCQLNEEDIALTIHPHPTLGEPVQEAADILIGYPTNV</sequence>
<evidence type="ECO:0000256" key="1">
    <source>
        <dbReference type="ARBA" id="ARBA00007532"/>
    </source>
</evidence>
<dbReference type="InterPro" id="IPR012999">
    <property type="entry name" value="Pyr_OxRdtase_I_AS"/>
</dbReference>
<organism evidence="17 18">
    <name type="scientific">Bombilactobacillus mellis</name>
    <dbReference type="NCBI Taxonomy" id="1218508"/>
    <lineage>
        <taxon>Bacteria</taxon>
        <taxon>Bacillati</taxon>
        <taxon>Bacillota</taxon>
        <taxon>Bacilli</taxon>
        <taxon>Lactobacillales</taxon>
        <taxon>Lactobacillaceae</taxon>
        <taxon>Bombilactobacillus</taxon>
    </lineage>
</organism>
<comment type="caution">
    <text evidence="17">The sequence shown here is derived from an EMBL/GenBank/DDBJ whole genome shotgun (WGS) entry which is preliminary data.</text>
</comment>
<dbReference type="Pfam" id="PF02852">
    <property type="entry name" value="Pyr_redox_dim"/>
    <property type="match status" value="1"/>
</dbReference>
<evidence type="ECO:0000256" key="5">
    <source>
        <dbReference type="ARBA" id="ARBA00022827"/>
    </source>
</evidence>
<evidence type="ECO:0000313" key="18">
    <source>
        <dbReference type="Proteomes" id="UP000033695"/>
    </source>
</evidence>
<keyword evidence="18" id="KW-1185">Reference proteome</keyword>
<evidence type="ECO:0000256" key="12">
    <source>
        <dbReference type="PIRSR" id="PIRSR000350-3"/>
    </source>
</evidence>
<evidence type="ECO:0000256" key="13">
    <source>
        <dbReference type="PIRSR" id="PIRSR000350-4"/>
    </source>
</evidence>
<feature type="domain" description="FAD/NAD(P)-binding" evidence="16">
    <location>
        <begin position="8"/>
        <end position="336"/>
    </location>
</feature>
<accession>A0A0F4KTR5</accession>
<dbReference type="InterPro" id="IPR006258">
    <property type="entry name" value="Lipoamide_DH"/>
</dbReference>
<dbReference type="PIRSF" id="PIRSF000350">
    <property type="entry name" value="Mercury_reductase_MerA"/>
    <property type="match status" value="1"/>
</dbReference>
<dbReference type="AlphaFoldDB" id="A0A0F4KTR5"/>
<keyword evidence="12" id="KW-0547">Nucleotide-binding</keyword>
<dbReference type="EMBL" id="JXBZ01000008">
    <property type="protein sequence ID" value="KJY48601.1"/>
    <property type="molecule type" value="Genomic_DNA"/>
</dbReference>
<comment type="similarity">
    <text evidence="1 14">Belongs to the class-I pyridine nucleotide-disulfide oxidoreductase family.</text>
</comment>
<keyword evidence="6 14" id="KW-0560">Oxidoreductase</keyword>
<dbReference type="InterPro" id="IPR004099">
    <property type="entry name" value="Pyr_nucl-diS_OxRdtase_dimer"/>
</dbReference>
<dbReference type="Gene3D" id="3.30.390.30">
    <property type="match status" value="1"/>
</dbReference>
<dbReference type="EC" id="1.8.1.4" evidence="2 14"/>
<feature type="binding site" evidence="12">
    <location>
        <position position="280"/>
    </location>
    <ligand>
        <name>NAD(+)</name>
        <dbReference type="ChEBI" id="CHEBI:57540"/>
    </ligand>
</feature>
<evidence type="ECO:0000313" key="17">
    <source>
        <dbReference type="EMBL" id="KJY48601.1"/>
    </source>
</evidence>
<proteinExistence type="inferred from homology"/>
<dbReference type="PRINTS" id="PR00368">
    <property type="entry name" value="FADPNR"/>
</dbReference>
<dbReference type="PANTHER" id="PTHR22912">
    <property type="entry name" value="DISULFIDE OXIDOREDUCTASE"/>
    <property type="match status" value="1"/>
</dbReference>
<evidence type="ECO:0000259" key="15">
    <source>
        <dbReference type="Pfam" id="PF02852"/>
    </source>
</evidence>
<evidence type="ECO:0000256" key="8">
    <source>
        <dbReference type="ARBA" id="ARBA00023157"/>
    </source>
</evidence>
<dbReference type="PROSITE" id="PS00076">
    <property type="entry name" value="PYRIDINE_REDOX_1"/>
    <property type="match status" value="1"/>
</dbReference>
<evidence type="ECO:0000256" key="11">
    <source>
        <dbReference type="PIRSR" id="PIRSR000350-2"/>
    </source>
</evidence>
<comment type="miscellaneous">
    <text evidence="14">The active site is a redox-active disulfide bond.</text>
</comment>
<dbReference type="SUPFAM" id="SSF51905">
    <property type="entry name" value="FAD/NAD(P)-binding domain"/>
    <property type="match status" value="1"/>
</dbReference>
<feature type="disulfide bond" description="Redox-active" evidence="13">
    <location>
        <begin position="45"/>
        <end position="50"/>
    </location>
</feature>
<protein>
    <recommendedName>
        <fullName evidence="3 14">Dihydrolipoyl dehydrogenase</fullName>
        <ecNumber evidence="2 14">1.8.1.4</ecNumber>
    </recommendedName>
</protein>
<feature type="binding site" evidence="12">
    <location>
        <position position="54"/>
    </location>
    <ligand>
        <name>FAD</name>
        <dbReference type="ChEBI" id="CHEBI:57692"/>
    </ligand>
</feature>
<feature type="binding site" evidence="12">
    <location>
        <position position="213"/>
    </location>
    <ligand>
        <name>NAD(+)</name>
        <dbReference type="ChEBI" id="CHEBI:57540"/>
    </ligand>
</feature>
<feature type="domain" description="Pyridine nucleotide-disulphide oxidoreductase dimerisation" evidence="15">
    <location>
        <begin position="355"/>
        <end position="464"/>
    </location>
</feature>
<dbReference type="OrthoDB" id="9800167at2"/>
<dbReference type="InterPro" id="IPR036188">
    <property type="entry name" value="FAD/NAD-bd_sf"/>
</dbReference>
<evidence type="ECO:0000256" key="10">
    <source>
        <dbReference type="ARBA" id="ARBA00049187"/>
    </source>
</evidence>
<dbReference type="SUPFAM" id="SSF55424">
    <property type="entry name" value="FAD/NAD-linked reductases, dimerisation (C-terminal) domain"/>
    <property type="match status" value="1"/>
</dbReference>
<dbReference type="Proteomes" id="UP000033695">
    <property type="component" value="Unassembled WGS sequence"/>
</dbReference>
<feature type="binding site" evidence="12">
    <location>
        <begin position="154"/>
        <end position="156"/>
    </location>
    <ligand>
        <name>FAD</name>
        <dbReference type="ChEBI" id="CHEBI:57692"/>
    </ligand>
</feature>
<evidence type="ECO:0000256" key="6">
    <source>
        <dbReference type="ARBA" id="ARBA00023002"/>
    </source>
</evidence>
<reference evidence="17 18" key="1">
    <citation type="submission" date="2014-12" db="EMBL/GenBank/DDBJ databases">
        <title>Comparative genomics of the lactic acid bacteria isolated from the honey bee gut.</title>
        <authorList>
            <person name="Ellegaard K.M."/>
            <person name="Tamarit D."/>
            <person name="Javelind E."/>
            <person name="Olofsson T."/>
            <person name="Andersson S.G."/>
            <person name="Vasquez A."/>
        </authorList>
    </citation>
    <scope>NUCLEOTIDE SEQUENCE [LARGE SCALE GENOMIC DNA]</scope>
    <source>
        <strain evidence="17 18">Hon2</strain>
    </source>
</reference>
<dbReference type="FunFam" id="3.30.390.30:FF:000001">
    <property type="entry name" value="Dihydrolipoyl dehydrogenase"/>
    <property type="match status" value="1"/>
</dbReference>
<evidence type="ECO:0000256" key="14">
    <source>
        <dbReference type="RuleBase" id="RU003692"/>
    </source>
</evidence>
<keyword evidence="5 12" id="KW-0274">FAD</keyword>
<dbReference type="Gene3D" id="3.50.50.60">
    <property type="entry name" value="FAD/NAD(P)-binding domain"/>
    <property type="match status" value="2"/>
</dbReference>
<dbReference type="GO" id="GO:0006103">
    <property type="term" value="P:2-oxoglutarate metabolic process"/>
    <property type="evidence" value="ECO:0007669"/>
    <property type="project" value="TreeGrafter"/>
</dbReference>
<keyword evidence="7 12" id="KW-0520">NAD</keyword>
<dbReference type="PANTHER" id="PTHR22912:SF160">
    <property type="entry name" value="DIHYDROLIPOYL DEHYDROGENASE"/>
    <property type="match status" value="1"/>
</dbReference>
<keyword evidence="9 14" id="KW-0676">Redox-active center</keyword>
<dbReference type="HOGENOM" id="CLU_016755_0_3_9"/>
<comment type="cofactor">
    <cofactor evidence="12 14">
        <name>FAD</name>
        <dbReference type="ChEBI" id="CHEBI:57692"/>
    </cofactor>
    <text evidence="12 14">Binds 1 FAD per subunit.</text>
</comment>
<dbReference type="PRINTS" id="PR00411">
    <property type="entry name" value="PNDRDTASEI"/>
</dbReference>
<dbReference type="NCBIfam" id="TIGR01350">
    <property type="entry name" value="lipoamide_DH"/>
    <property type="match status" value="1"/>
</dbReference>
<dbReference type="RefSeq" id="WP_045922865.1">
    <property type="nucleotide sequence ID" value="NZ_JBHTHW010000008.1"/>
</dbReference>
<evidence type="ECO:0000256" key="9">
    <source>
        <dbReference type="ARBA" id="ARBA00023284"/>
    </source>
</evidence>
<comment type="catalytic activity">
    <reaction evidence="10 14">
        <text>N(6)-[(R)-dihydrolipoyl]-L-lysyl-[protein] + NAD(+) = N(6)-[(R)-lipoyl]-L-lysyl-[protein] + NADH + H(+)</text>
        <dbReference type="Rhea" id="RHEA:15045"/>
        <dbReference type="Rhea" id="RHEA-COMP:10474"/>
        <dbReference type="Rhea" id="RHEA-COMP:10475"/>
        <dbReference type="ChEBI" id="CHEBI:15378"/>
        <dbReference type="ChEBI" id="CHEBI:57540"/>
        <dbReference type="ChEBI" id="CHEBI:57945"/>
        <dbReference type="ChEBI" id="CHEBI:83099"/>
        <dbReference type="ChEBI" id="CHEBI:83100"/>
        <dbReference type="EC" id="1.8.1.4"/>
    </reaction>
</comment>
<dbReference type="GO" id="GO:0050660">
    <property type="term" value="F:flavin adenine dinucleotide binding"/>
    <property type="evidence" value="ECO:0007669"/>
    <property type="project" value="InterPro"/>
</dbReference>
<dbReference type="PATRIC" id="fig|1218508.4.peg.988"/>
<dbReference type="InterPro" id="IPR016156">
    <property type="entry name" value="FAD/NAD-linked_Rdtase_dimer_sf"/>
</dbReference>
<dbReference type="InterPro" id="IPR001100">
    <property type="entry name" value="Pyr_nuc-diS_OxRdtase"/>
</dbReference>
<evidence type="ECO:0000256" key="3">
    <source>
        <dbReference type="ARBA" id="ARBA00016961"/>
    </source>
</evidence>
<feature type="active site" description="Proton acceptor" evidence="11">
    <location>
        <position position="453"/>
    </location>
</feature>
<dbReference type="InterPro" id="IPR023753">
    <property type="entry name" value="FAD/NAD-binding_dom"/>
</dbReference>
<evidence type="ECO:0000256" key="2">
    <source>
        <dbReference type="ARBA" id="ARBA00012608"/>
    </source>
</evidence>
<evidence type="ECO:0000256" key="4">
    <source>
        <dbReference type="ARBA" id="ARBA00022630"/>
    </source>
</evidence>
<dbReference type="Pfam" id="PF07992">
    <property type="entry name" value="Pyr_redox_2"/>
    <property type="match status" value="1"/>
</dbReference>
<dbReference type="InterPro" id="IPR050151">
    <property type="entry name" value="Class-I_Pyr_Nuc-Dis_Oxidored"/>
</dbReference>
<dbReference type="STRING" id="1218508.JG29_10030"/>
<evidence type="ECO:0000259" key="16">
    <source>
        <dbReference type="Pfam" id="PF07992"/>
    </source>
</evidence>
<dbReference type="GO" id="GO:0004148">
    <property type="term" value="F:dihydrolipoyl dehydrogenase (NADH) activity"/>
    <property type="evidence" value="ECO:0007669"/>
    <property type="project" value="UniProtKB-EC"/>
</dbReference>